<name>A0A542XBN8_9MICO</name>
<comment type="caution">
    <text evidence="5">The sequence shown here is derived from an EMBL/GenBank/DDBJ whole genome shotgun (WGS) entry which is preliminary data.</text>
</comment>
<dbReference type="InterPro" id="IPR001296">
    <property type="entry name" value="Glyco_trans_1"/>
</dbReference>
<evidence type="ECO:0000256" key="2">
    <source>
        <dbReference type="ARBA" id="ARBA00022679"/>
    </source>
</evidence>
<reference evidence="5 6" key="1">
    <citation type="submission" date="2019-06" db="EMBL/GenBank/DDBJ databases">
        <title>Sequencing the genomes of 1000 actinobacteria strains.</title>
        <authorList>
            <person name="Klenk H.-P."/>
        </authorList>
    </citation>
    <scope>NUCLEOTIDE SEQUENCE [LARGE SCALE GENOMIC DNA]</scope>
    <source>
        <strain evidence="5 6">DSM 24617</strain>
    </source>
</reference>
<keyword evidence="2" id="KW-0808">Transferase</keyword>
<dbReference type="Gene3D" id="3.40.50.2000">
    <property type="entry name" value="Glycogen Phosphorylase B"/>
    <property type="match status" value="2"/>
</dbReference>
<dbReference type="CDD" id="cd03801">
    <property type="entry name" value="GT4_PimA-like"/>
    <property type="match status" value="1"/>
</dbReference>
<organism evidence="5 6">
    <name type="scientific">Barrientosiimonas humi</name>
    <dbReference type="NCBI Taxonomy" id="999931"/>
    <lineage>
        <taxon>Bacteria</taxon>
        <taxon>Bacillati</taxon>
        <taxon>Actinomycetota</taxon>
        <taxon>Actinomycetes</taxon>
        <taxon>Micrococcales</taxon>
        <taxon>Dermacoccaceae</taxon>
        <taxon>Barrientosiimonas</taxon>
    </lineage>
</organism>
<dbReference type="Pfam" id="PF00534">
    <property type="entry name" value="Glycos_transf_1"/>
    <property type="match status" value="1"/>
</dbReference>
<dbReference type="OrthoDB" id="6286688at2"/>
<dbReference type="InterPro" id="IPR011875">
    <property type="entry name" value="M1P_synthase"/>
</dbReference>
<dbReference type="GO" id="GO:0009250">
    <property type="term" value="P:glucan biosynthetic process"/>
    <property type="evidence" value="ECO:0007669"/>
    <property type="project" value="InterPro"/>
</dbReference>
<gene>
    <name evidence="5" type="ORF">FB554_1382</name>
</gene>
<keyword evidence="1" id="KW-0328">Glycosyltransferase</keyword>
<sequence length="415" mass="44551">MRVDLLTKEYPPNIYGGAGVHVSELVKALRAEGTDVRVRAFGEPVDEPGTYGYPDLPELADANAALRTMGVDLAIAQDCAGADLVHSHTWYANFAGHLASLLHGVPHVITAHSLEPLRPWKAEQLGGGYRVSSFVERSAYESAAAVIAVSEGMRRDVLRSYPALDPARVHVVHNGIDAQLWQRDRSAQAEEVLRRHGVDPDRPSVVFVGRITRQKGLPYLLRAAAQLPPEAQLVLCAGAPDTPEIAAEVEQLVAELRQTRDGVVWIADMLPRAEVVALLSFATVFVCPSIYEPLGIVNLEAMACEAAVVATATGGIPEVVVDPDWGGGVDAPASTGPATGWLVPIEQVDDGTGTPVDPDRFVDDLGRTLSAAVSDTAEARRRGEAGRRRAVEQFGWDTIGARTEKVYREVLTEGT</sequence>
<dbReference type="Proteomes" id="UP000318336">
    <property type="component" value="Unassembled WGS sequence"/>
</dbReference>
<evidence type="ECO:0000259" key="4">
    <source>
        <dbReference type="Pfam" id="PF13439"/>
    </source>
</evidence>
<dbReference type="GO" id="GO:0016757">
    <property type="term" value="F:glycosyltransferase activity"/>
    <property type="evidence" value="ECO:0007669"/>
    <property type="project" value="UniProtKB-KW"/>
</dbReference>
<evidence type="ECO:0000256" key="1">
    <source>
        <dbReference type="ARBA" id="ARBA00022676"/>
    </source>
</evidence>
<dbReference type="InterPro" id="IPR028098">
    <property type="entry name" value="Glyco_trans_4-like_N"/>
</dbReference>
<proteinExistence type="predicted"/>
<protein>
    <submittedName>
        <fullName evidence="5">Starch synthase</fullName>
    </submittedName>
</protein>
<evidence type="ECO:0000259" key="3">
    <source>
        <dbReference type="Pfam" id="PF00534"/>
    </source>
</evidence>
<accession>A0A542XBN8</accession>
<dbReference type="SUPFAM" id="SSF53756">
    <property type="entry name" value="UDP-Glycosyltransferase/glycogen phosphorylase"/>
    <property type="match status" value="1"/>
</dbReference>
<evidence type="ECO:0000313" key="5">
    <source>
        <dbReference type="EMBL" id="TQL33240.1"/>
    </source>
</evidence>
<dbReference type="NCBIfam" id="TIGR02149">
    <property type="entry name" value="glgA_Coryne"/>
    <property type="match status" value="1"/>
</dbReference>
<dbReference type="RefSeq" id="WP_142005281.1">
    <property type="nucleotide sequence ID" value="NZ_CAJTBP010000001.1"/>
</dbReference>
<dbReference type="EMBL" id="VFOK01000001">
    <property type="protein sequence ID" value="TQL33240.1"/>
    <property type="molecule type" value="Genomic_DNA"/>
</dbReference>
<dbReference type="AlphaFoldDB" id="A0A542XBN8"/>
<keyword evidence="6" id="KW-1185">Reference proteome</keyword>
<dbReference type="PANTHER" id="PTHR12526:SF590">
    <property type="entry name" value="ALPHA-MALTOSE-1-PHOSPHATE SYNTHASE"/>
    <property type="match status" value="1"/>
</dbReference>
<feature type="domain" description="Glycosyl transferase family 1" evidence="3">
    <location>
        <begin position="191"/>
        <end position="324"/>
    </location>
</feature>
<dbReference type="PANTHER" id="PTHR12526">
    <property type="entry name" value="GLYCOSYLTRANSFERASE"/>
    <property type="match status" value="1"/>
</dbReference>
<feature type="domain" description="Glycosyltransferase subfamily 4-like N-terminal" evidence="4">
    <location>
        <begin position="15"/>
        <end position="179"/>
    </location>
</feature>
<evidence type="ECO:0000313" key="6">
    <source>
        <dbReference type="Proteomes" id="UP000318336"/>
    </source>
</evidence>
<dbReference type="Pfam" id="PF13439">
    <property type="entry name" value="Glyco_transf_4"/>
    <property type="match status" value="1"/>
</dbReference>